<proteinExistence type="predicted"/>
<comment type="caution">
    <text evidence="1">The sequence shown here is derived from an EMBL/GenBank/DDBJ whole genome shotgun (WGS) entry which is preliminary data.</text>
</comment>
<keyword evidence="2" id="KW-1185">Reference proteome</keyword>
<dbReference type="RefSeq" id="WP_185192262.1">
    <property type="nucleotide sequence ID" value="NZ_JACKXD010000002.1"/>
</dbReference>
<evidence type="ECO:0000313" key="1">
    <source>
        <dbReference type="EMBL" id="MBB6645897.1"/>
    </source>
</evidence>
<accession>A0A7J9SIT6</accession>
<dbReference type="AlphaFoldDB" id="A0A7J9SIT6"/>
<organism evidence="1 2">
    <name type="scientific">Halobellus ruber</name>
    <dbReference type="NCBI Taxonomy" id="2761102"/>
    <lineage>
        <taxon>Archaea</taxon>
        <taxon>Methanobacteriati</taxon>
        <taxon>Methanobacteriota</taxon>
        <taxon>Stenosarchaea group</taxon>
        <taxon>Halobacteria</taxon>
        <taxon>Halobacteriales</taxon>
        <taxon>Haloferacaceae</taxon>
        <taxon>Halobellus</taxon>
    </lineage>
</organism>
<dbReference type="Pfam" id="PF23137">
    <property type="entry name" value="HVO_0758"/>
    <property type="match status" value="1"/>
</dbReference>
<reference evidence="1 2" key="1">
    <citation type="submission" date="2020-08" db="EMBL/GenBank/DDBJ databases">
        <authorList>
            <person name="Seo M.-J."/>
        </authorList>
    </citation>
    <scope>NUCLEOTIDE SEQUENCE [LARGE SCALE GENOMIC DNA]</scope>
    <source>
        <strain evidence="1 2">MBLA0160</strain>
    </source>
</reference>
<protein>
    <recommendedName>
        <fullName evidence="3">Small CPxCG-related zinc finger protein</fullName>
    </recommendedName>
</protein>
<dbReference type="InterPro" id="IPR049697">
    <property type="entry name" value="HVO_0758-like"/>
</dbReference>
<evidence type="ECO:0000313" key="2">
    <source>
        <dbReference type="Proteomes" id="UP000546257"/>
    </source>
</evidence>
<dbReference type="Proteomes" id="UP000546257">
    <property type="component" value="Unassembled WGS sequence"/>
</dbReference>
<dbReference type="NCBIfam" id="NF041912">
    <property type="entry name" value="HVO_0758"/>
    <property type="match status" value="1"/>
</dbReference>
<sequence>MKTTRKGLREGELEKDTYERLNCAECGESLQTRNDPDEVFSVRQCPECGTEWKELR</sequence>
<name>A0A7J9SIT6_9EURY</name>
<gene>
    <name evidence="1" type="ORF">H5V44_06280</name>
</gene>
<evidence type="ECO:0008006" key="3">
    <source>
        <dbReference type="Google" id="ProtNLM"/>
    </source>
</evidence>
<dbReference type="EMBL" id="JACKXD010000002">
    <property type="protein sequence ID" value="MBB6645897.1"/>
    <property type="molecule type" value="Genomic_DNA"/>
</dbReference>